<dbReference type="PANTHER" id="PTHR30535:SF34">
    <property type="entry name" value="MOLYBDATE-BINDING PROTEIN MOLA"/>
    <property type="match status" value="1"/>
</dbReference>
<feature type="domain" description="Fe/B12 periplasmic-binding" evidence="2">
    <location>
        <begin position="65"/>
        <end position="318"/>
    </location>
</feature>
<dbReference type="CDD" id="cd01144">
    <property type="entry name" value="BtuF"/>
    <property type="match status" value="1"/>
</dbReference>
<dbReference type="RefSeq" id="WP_236983922.1">
    <property type="nucleotide sequence ID" value="NZ_AP023086.1"/>
</dbReference>
<sequence length="319" mass="34417">MLLAIPKITRLRTMVRVFFVLCALFVGDSMADEKLPVQAFSGVSGGVSVNDYRGREVRLAAPAQRVVALAPHIVENIFSAGGGEALVGVVDYCDFPAAAKDIKNVGRISSASLEAIAAVNPDLVVVWESAGAAKILSKLESLGLPVYVSDPKNLEDVARSIRDFGVLLGSSGVAEKAAIAHEVALQQLRKQYSQRKAVSVLYQVWYEPLQTLNDEHIISDVIRLCGGNNAFGDAVTLAPKISLEAVLSRDPDVIIASGMGEARPDWLDNWSAWPSLSAVKSGNLFFIPPDIIQRHTRRILDGAAMMCEQLELARQKAEP</sequence>
<dbReference type="PANTHER" id="PTHR30535">
    <property type="entry name" value="VITAMIN B12-BINDING PROTEIN"/>
    <property type="match status" value="1"/>
</dbReference>
<gene>
    <name evidence="3" type="ORF">MARGE09_P3246</name>
</gene>
<keyword evidence="4" id="KW-1185">Reference proteome</keyword>
<evidence type="ECO:0000256" key="1">
    <source>
        <dbReference type="ARBA" id="ARBA00022729"/>
    </source>
</evidence>
<dbReference type="InterPro" id="IPR054828">
    <property type="entry name" value="Vit_B12_bind_prot"/>
</dbReference>
<accession>A0AAN2BLH8</accession>
<dbReference type="GO" id="GO:0071281">
    <property type="term" value="P:cellular response to iron ion"/>
    <property type="evidence" value="ECO:0007669"/>
    <property type="project" value="TreeGrafter"/>
</dbReference>
<dbReference type="Pfam" id="PF01497">
    <property type="entry name" value="Peripla_BP_2"/>
    <property type="match status" value="1"/>
</dbReference>
<dbReference type="InterPro" id="IPR002491">
    <property type="entry name" value="ABC_transptr_periplasmic_BD"/>
</dbReference>
<proteinExistence type="predicted"/>
<protein>
    <submittedName>
        <fullName evidence="3">Iron complex transport system substrate-binding protein</fullName>
    </submittedName>
</protein>
<evidence type="ECO:0000313" key="4">
    <source>
        <dbReference type="Proteomes" id="UP001320119"/>
    </source>
</evidence>
<reference evidence="3 4" key="1">
    <citation type="journal article" date="2022" name="IScience">
        <title>An ultrasensitive nanofiber-based assay for enzymatic hydrolysis and deep-sea microbial degradation of cellulose.</title>
        <authorList>
            <person name="Tsudome M."/>
            <person name="Tachioka M."/>
            <person name="Miyazaki M."/>
            <person name="Uchimura K."/>
            <person name="Tsuda M."/>
            <person name="Takaki Y."/>
            <person name="Deguchi S."/>
        </authorList>
    </citation>
    <scope>NUCLEOTIDE SEQUENCE [LARGE SCALE GENOMIC DNA]</scope>
    <source>
        <strain evidence="3 4">GE09</strain>
    </source>
</reference>
<keyword evidence="1" id="KW-0732">Signal</keyword>
<dbReference type="Proteomes" id="UP001320119">
    <property type="component" value="Chromosome"/>
</dbReference>
<dbReference type="EMBL" id="AP023086">
    <property type="protein sequence ID" value="BCD99045.1"/>
    <property type="molecule type" value="Genomic_DNA"/>
</dbReference>
<dbReference type="NCBIfam" id="NF038402">
    <property type="entry name" value="TroA_like"/>
    <property type="match status" value="1"/>
</dbReference>
<dbReference type="Gene3D" id="3.40.50.1980">
    <property type="entry name" value="Nitrogenase molybdenum iron protein domain"/>
    <property type="match status" value="2"/>
</dbReference>
<evidence type="ECO:0000313" key="3">
    <source>
        <dbReference type="EMBL" id="BCD99045.1"/>
    </source>
</evidence>
<name>A0AAN2BLH8_9GAMM</name>
<dbReference type="SUPFAM" id="SSF53807">
    <property type="entry name" value="Helical backbone' metal receptor"/>
    <property type="match status" value="1"/>
</dbReference>
<dbReference type="PROSITE" id="PS50983">
    <property type="entry name" value="FE_B12_PBP"/>
    <property type="match status" value="1"/>
</dbReference>
<organism evidence="3 4">
    <name type="scientific">Marinagarivorans cellulosilyticus</name>
    <dbReference type="NCBI Taxonomy" id="2721545"/>
    <lineage>
        <taxon>Bacteria</taxon>
        <taxon>Pseudomonadati</taxon>
        <taxon>Pseudomonadota</taxon>
        <taxon>Gammaproteobacteria</taxon>
        <taxon>Cellvibrionales</taxon>
        <taxon>Cellvibrionaceae</taxon>
        <taxon>Marinagarivorans</taxon>
    </lineage>
</organism>
<dbReference type="AlphaFoldDB" id="A0AAN2BLH8"/>
<evidence type="ECO:0000259" key="2">
    <source>
        <dbReference type="PROSITE" id="PS50983"/>
    </source>
</evidence>
<dbReference type="KEGG" id="marq:MARGE09_P3246"/>
<dbReference type="InterPro" id="IPR050902">
    <property type="entry name" value="ABC_Transporter_SBP"/>
</dbReference>